<dbReference type="InterPro" id="IPR013986">
    <property type="entry name" value="DExx_box_DNA_helicase_dom_sf"/>
</dbReference>
<evidence type="ECO:0000256" key="2">
    <source>
        <dbReference type="ARBA" id="ARBA00022722"/>
    </source>
</evidence>
<evidence type="ECO:0000256" key="9">
    <source>
        <dbReference type="ARBA" id="ARBA00023125"/>
    </source>
</evidence>
<protein>
    <recommendedName>
        <fullName evidence="13">DNA 3'-5' helicase</fullName>
        <ecNumber evidence="13">5.6.2.4</ecNumber>
    </recommendedName>
</protein>
<evidence type="ECO:0000256" key="10">
    <source>
        <dbReference type="ARBA" id="ARBA00023204"/>
    </source>
</evidence>
<dbReference type="InterPro" id="IPR000212">
    <property type="entry name" value="DNA_helicase_UvrD/REP"/>
</dbReference>
<dbReference type="EC" id="5.6.2.4" evidence="13"/>
<dbReference type="GO" id="GO:0004386">
    <property type="term" value="F:helicase activity"/>
    <property type="evidence" value="ECO:0007669"/>
    <property type="project" value="UniProtKB-KW"/>
</dbReference>
<dbReference type="Gene3D" id="3.90.320.10">
    <property type="match status" value="1"/>
</dbReference>
<gene>
    <name evidence="19" type="ORF">GCM10023203_44510</name>
</gene>
<evidence type="ECO:0000256" key="8">
    <source>
        <dbReference type="ARBA" id="ARBA00022840"/>
    </source>
</evidence>
<feature type="domain" description="UvrD-like helicase ATP-binding" evidence="17">
    <location>
        <begin position="24"/>
        <end position="338"/>
    </location>
</feature>
<reference evidence="20" key="1">
    <citation type="journal article" date="2019" name="Int. J. Syst. Evol. Microbiol.">
        <title>The Global Catalogue of Microorganisms (GCM) 10K type strain sequencing project: providing services to taxonomists for standard genome sequencing and annotation.</title>
        <authorList>
            <consortium name="The Broad Institute Genomics Platform"/>
            <consortium name="The Broad Institute Genome Sequencing Center for Infectious Disease"/>
            <person name="Wu L."/>
            <person name="Ma J."/>
        </authorList>
    </citation>
    <scope>NUCLEOTIDE SEQUENCE [LARGE SCALE GENOMIC DNA]</scope>
    <source>
        <strain evidence="20">JCM 17983</strain>
    </source>
</reference>
<accession>A0ABP9EW12</accession>
<evidence type="ECO:0000256" key="3">
    <source>
        <dbReference type="ARBA" id="ARBA00022741"/>
    </source>
</evidence>
<dbReference type="EMBL" id="BAABHQ010000014">
    <property type="protein sequence ID" value="GAA4886859.1"/>
    <property type="molecule type" value="Genomic_DNA"/>
</dbReference>
<dbReference type="InterPro" id="IPR027417">
    <property type="entry name" value="P-loop_NTPase"/>
</dbReference>
<dbReference type="InterPro" id="IPR038726">
    <property type="entry name" value="PDDEXK_AddAB-type"/>
</dbReference>
<dbReference type="Gene3D" id="3.40.50.300">
    <property type="entry name" value="P-loop containing nucleotide triphosphate hydrolases"/>
    <property type="match status" value="2"/>
</dbReference>
<dbReference type="InterPro" id="IPR014016">
    <property type="entry name" value="UvrD-like_ATP-bd"/>
</dbReference>
<comment type="similarity">
    <text evidence="1">Belongs to the helicase family. UvrD subfamily.</text>
</comment>
<dbReference type="PANTHER" id="PTHR11070">
    <property type="entry name" value="UVRD / RECB / PCRA DNA HELICASE FAMILY MEMBER"/>
    <property type="match status" value="1"/>
</dbReference>
<keyword evidence="8 15" id="KW-0067">ATP-binding</keyword>
<evidence type="ECO:0000256" key="11">
    <source>
        <dbReference type="ARBA" id="ARBA00023235"/>
    </source>
</evidence>
<name>A0ABP9EW12_9PSEU</name>
<organism evidence="19 20">
    <name type="scientific">Actinomycetospora straminea</name>
    <dbReference type="NCBI Taxonomy" id="663607"/>
    <lineage>
        <taxon>Bacteria</taxon>
        <taxon>Bacillati</taxon>
        <taxon>Actinomycetota</taxon>
        <taxon>Actinomycetes</taxon>
        <taxon>Pseudonocardiales</taxon>
        <taxon>Pseudonocardiaceae</taxon>
        <taxon>Actinomycetospora</taxon>
    </lineage>
</organism>
<evidence type="ECO:0000256" key="5">
    <source>
        <dbReference type="ARBA" id="ARBA00022801"/>
    </source>
</evidence>
<dbReference type="Gene3D" id="1.10.486.10">
    <property type="entry name" value="PCRA, domain 4"/>
    <property type="match status" value="1"/>
</dbReference>
<feature type="compositionally biased region" description="Basic and acidic residues" evidence="16">
    <location>
        <begin position="368"/>
        <end position="382"/>
    </location>
</feature>
<proteinExistence type="inferred from homology"/>
<keyword evidence="6 15" id="KW-0347">Helicase</keyword>
<comment type="catalytic activity">
    <reaction evidence="14">
        <text>ATP + H2O = ADP + phosphate + H(+)</text>
        <dbReference type="Rhea" id="RHEA:13065"/>
        <dbReference type="ChEBI" id="CHEBI:15377"/>
        <dbReference type="ChEBI" id="CHEBI:15378"/>
        <dbReference type="ChEBI" id="CHEBI:30616"/>
        <dbReference type="ChEBI" id="CHEBI:43474"/>
        <dbReference type="ChEBI" id="CHEBI:456216"/>
        <dbReference type="EC" id="5.6.2.4"/>
    </reaction>
</comment>
<evidence type="ECO:0000256" key="4">
    <source>
        <dbReference type="ARBA" id="ARBA00022763"/>
    </source>
</evidence>
<evidence type="ECO:0000256" key="14">
    <source>
        <dbReference type="ARBA" id="ARBA00048988"/>
    </source>
</evidence>
<comment type="catalytic activity">
    <reaction evidence="12">
        <text>Couples ATP hydrolysis with the unwinding of duplex DNA by translocating in the 3'-5' direction.</text>
        <dbReference type="EC" id="5.6.2.4"/>
    </reaction>
</comment>
<sequence>MSLPTSGDRAPELRRAAAWVPGELVLDDAGRRLLEHDAGFLRVLGGPGTGKTTLLAERVARLLHAQPDARPLVLVGDRRAAAALRERIAARRRALDDDADRPARAVAEPLVRSVHSYAFAVLRRHAERRGEAPPRLLPGAQQDAMVRELLAGEVAGAGVPSGWPLRMQPALEAPAFAGEVRDLLLRAAERGAGPRELADLGKRHGVPAWIAAGRFYRTYEEVTLLRAAAGSANPLASAPPLDAAELVAAVLDAFVADPELLEAERAAVRHLVVDDVQDMDPQQVELARALGAAAEDWVLAGDPDSSVLGFRGADPSLLRDADPGGLATVVLHADHRSRPALRAAVARVVAALPGTGPGRTRTAPTPTDDEHAHDEHGDDDGRVTVDVYATPGRQAAAVADRLRRAHLTDGVPWSRMAVVVRSVAGSLPPLRRALLAAGVPLAVPADDTPLAALPAVAPLLTILRCAADPQRLDADTALALLSSPLGGADPLAVRRLRRGLLRRHEAGGGAADTPSDALLVDALLDHIAQERNPLALLSPSEAAPLARVGDLLAAAAGAIDAGASVPDVLWAVWDRSGLQRRWVAASERGGVTGAQADRDLDAVVALVERAARYVEDLPGGTVAGFVAQADDQRIRADTLAPRAPDGEAVALLTAHASRGREWDVVVVPDVQEGTWPDLRRRGTLLGVERLVDVLAGIPDDPAVAGQAPLLAEERRLFAVALSRARRAAHVSAVEAEDVTPSRFLDDVDGGVATDDPADAQRPRSRPGRALVLAELVGELRRVVTDPAADPGRRERAAEGLARLADAGVPGADPDDWYGLLTPSTDAPLRPPGPIAISPSAVETILTCPLRWALQTHGGDDTDSLASVTGSLVHALVQRAAEGAEARELDEALDVAWASVDAGAPWFSRRELANTRRMLASFLTWRDQTRAQLTEAAVERELEVAVTDGVRVRGRVDRLEIDTRGRPVIIDVKTGKTPISKADAQVHPQLAVYQLATALGAFAETLAGPDRTAARTTPGGARLVYLSRAGTAAKERAQEPLDDEGLAQWREHVGAAARATEGPVFVGRENDACPRCPVRTACPVHVSGRQVP</sequence>
<dbReference type="Pfam" id="PF00580">
    <property type="entry name" value="UvrD-helicase"/>
    <property type="match status" value="1"/>
</dbReference>
<evidence type="ECO:0000256" key="1">
    <source>
        <dbReference type="ARBA" id="ARBA00009922"/>
    </source>
</evidence>
<dbReference type="Proteomes" id="UP001500457">
    <property type="component" value="Unassembled WGS sequence"/>
</dbReference>
<evidence type="ECO:0000256" key="6">
    <source>
        <dbReference type="ARBA" id="ARBA00022806"/>
    </source>
</evidence>
<dbReference type="Pfam" id="PF12705">
    <property type="entry name" value="PDDEXK_1"/>
    <property type="match status" value="1"/>
</dbReference>
<evidence type="ECO:0000256" key="7">
    <source>
        <dbReference type="ARBA" id="ARBA00022839"/>
    </source>
</evidence>
<dbReference type="Gene3D" id="1.10.10.160">
    <property type="match status" value="1"/>
</dbReference>
<keyword evidence="20" id="KW-1185">Reference proteome</keyword>
<keyword evidence="4" id="KW-0227">DNA damage</keyword>
<comment type="caution">
    <text evidence="19">The sequence shown here is derived from an EMBL/GenBank/DDBJ whole genome shotgun (WGS) entry which is preliminary data.</text>
</comment>
<evidence type="ECO:0000256" key="13">
    <source>
        <dbReference type="ARBA" id="ARBA00034808"/>
    </source>
</evidence>
<evidence type="ECO:0000256" key="16">
    <source>
        <dbReference type="SAM" id="MobiDB-lite"/>
    </source>
</evidence>
<dbReference type="SUPFAM" id="SSF52540">
    <property type="entry name" value="P-loop containing nucleoside triphosphate hydrolases"/>
    <property type="match status" value="1"/>
</dbReference>
<evidence type="ECO:0000259" key="18">
    <source>
        <dbReference type="PROSITE" id="PS51217"/>
    </source>
</evidence>
<dbReference type="PANTHER" id="PTHR11070:SF59">
    <property type="entry name" value="DNA 3'-5' HELICASE"/>
    <property type="match status" value="1"/>
</dbReference>
<evidence type="ECO:0000313" key="19">
    <source>
        <dbReference type="EMBL" id="GAA4886859.1"/>
    </source>
</evidence>
<dbReference type="PROSITE" id="PS51198">
    <property type="entry name" value="UVRD_HELICASE_ATP_BIND"/>
    <property type="match status" value="1"/>
</dbReference>
<evidence type="ECO:0000256" key="12">
    <source>
        <dbReference type="ARBA" id="ARBA00034617"/>
    </source>
</evidence>
<keyword evidence="11" id="KW-0413">Isomerase</keyword>
<keyword evidence="3 15" id="KW-0547">Nucleotide-binding</keyword>
<feature type="binding site" evidence="15">
    <location>
        <begin position="45"/>
        <end position="52"/>
    </location>
    <ligand>
        <name>ATP</name>
        <dbReference type="ChEBI" id="CHEBI:30616"/>
    </ligand>
</feature>
<keyword evidence="7" id="KW-0269">Exonuclease</keyword>
<feature type="region of interest" description="Disordered" evidence="16">
    <location>
        <begin position="353"/>
        <end position="382"/>
    </location>
</feature>
<dbReference type="Pfam" id="PF13361">
    <property type="entry name" value="UvrD_C"/>
    <property type="match status" value="1"/>
</dbReference>
<keyword evidence="9" id="KW-0238">DNA-binding</keyword>
<dbReference type="RefSeq" id="WP_274233463.1">
    <property type="nucleotide sequence ID" value="NZ_BAABHQ010000014.1"/>
</dbReference>
<keyword evidence="2" id="KW-0540">Nuclease</keyword>
<evidence type="ECO:0000259" key="17">
    <source>
        <dbReference type="PROSITE" id="PS51198"/>
    </source>
</evidence>
<feature type="region of interest" description="Disordered" evidence="16">
    <location>
        <begin position="745"/>
        <end position="765"/>
    </location>
</feature>
<dbReference type="InterPro" id="IPR014017">
    <property type="entry name" value="DNA_helicase_UvrD-like_C"/>
</dbReference>
<feature type="compositionally biased region" description="Low complexity" evidence="16">
    <location>
        <begin position="353"/>
        <end position="366"/>
    </location>
</feature>
<keyword evidence="5 15" id="KW-0378">Hydrolase</keyword>
<dbReference type="InterPro" id="IPR011604">
    <property type="entry name" value="PDDEXK-like_dom_sf"/>
</dbReference>
<keyword evidence="10" id="KW-0234">DNA repair</keyword>
<dbReference type="PROSITE" id="PS51217">
    <property type="entry name" value="UVRD_HELICASE_CTER"/>
    <property type="match status" value="1"/>
</dbReference>
<evidence type="ECO:0000313" key="20">
    <source>
        <dbReference type="Proteomes" id="UP001500457"/>
    </source>
</evidence>
<evidence type="ECO:0000256" key="15">
    <source>
        <dbReference type="PROSITE-ProRule" id="PRU00560"/>
    </source>
</evidence>
<feature type="domain" description="UvrD-like helicase C-terminal" evidence="18">
    <location>
        <begin position="339"/>
        <end position="659"/>
    </location>
</feature>